<keyword evidence="2" id="KW-1133">Transmembrane helix</keyword>
<feature type="transmembrane region" description="Helical" evidence="2">
    <location>
        <begin position="16"/>
        <end position="38"/>
    </location>
</feature>
<dbReference type="Proteomes" id="UP001629745">
    <property type="component" value="Unassembled WGS sequence"/>
</dbReference>
<proteinExistence type="predicted"/>
<evidence type="ECO:0000313" key="3">
    <source>
        <dbReference type="EMBL" id="MFM1724531.1"/>
    </source>
</evidence>
<comment type="caution">
    <text evidence="3">The sequence shown here is derived from an EMBL/GenBank/DDBJ whole genome shotgun (WGS) entry which is preliminary data.</text>
</comment>
<feature type="transmembrane region" description="Helical" evidence="2">
    <location>
        <begin position="96"/>
        <end position="119"/>
    </location>
</feature>
<feature type="transmembrane region" description="Helical" evidence="2">
    <location>
        <begin position="131"/>
        <end position="149"/>
    </location>
</feature>
<feature type="transmembrane region" description="Helical" evidence="2">
    <location>
        <begin position="169"/>
        <end position="190"/>
    </location>
</feature>
<evidence type="ECO:0000313" key="4">
    <source>
        <dbReference type="Proteomes" id="UP001629745"/>
    </source>
</evidence>
<dbReference type="RefSeq" id="WP_420165055.1">
    <property type="nucleotide sequence ID" value="NZ_JBDLNV010000004.1"/>
</dbReference>
<dbReference type="Pfam" id="PF09490">
    <property type="entry name" value="CbtA"/>
    <property type="match status" value="1"/>
</dbReference>
<accession>A0ABW9FG41</accession>
<organism evidence="3 4">
    <name type="scientific">Rhodococcus parequi</name>
    <dbReference type="NCBI Taxonomy" id="3137122"/>
    <lineage>
        <taxon>Bacteria</taxon>
        <taxon>Bacillati</taxon>
        <taxon>Actinomycetota</taxon>
        <taxon>Actinomycetes</taxon>
        <taxon>Mycobacteriales</taxon>
        <taxon>Nocardiaceae</taxon>
        <taxon>Rhodococcus</taxon>
    </lineage>
</organism>
<evidence type="ECO:0000256" key="1">
    <source>
        <dbReference type="SAM" id="MobiDB-lite"/>
    </source>
</evidence>
<reference evidence="3 4" key="1">
    <citation type="submission" date="2023-11" db="EMBL/GenBank/DDBJ databases">
        <authorList>
            <person name="Val-Calvo J."/>
            <person name="Scortti M."/>
            <person name="Vazquez-Boland J."/>
        </authorList>
    </citation>
    <scope>NUCLEOTIDE SEQUENCE [LARGE SCALE GENOMIC DNA]</scope>
    <source>
        <strain evidence="3 4">PAM 2766</strain>
    </source>
</reference>
<gene>
    <name evidence="3" type="ORF">ABEU20_003119</name>
</gene>
<name>A0ABW9FG41_9NOCA</name>
<keyword evidence="2" id="KW-0472">Membrane</keyword>
<dbReference type="EMBL" id="JBDLNV010000004">
    <property type="protein sequence ID" value="MFM1724531.1"/>
    <property type="molecule type" value="Genomic_DNA"/>
</dbReference>
<sequence>MPLNTLTPVTDSLRTLLLRGLLAGLIAGLLGGVVAFALGEPHVQAAIEIEESAAAPVESDHAAGETAPHGHETESTEPEGHSHGDDALVSRTGQRVGLFLATGLAGLALGAIFAVVVHYARRFTTMAGTPLAIVVAGCGWLAIEAVPFFKYPANPPAVGDPDTINERTLLWLASVLLGLLAVAAAVYAGRALRDQGLVTTRVIGQVAAFLAVVTVGYLALPGIDEVGEDFPATLLWQFRISSLATQAALWLALGLAFAFLTERAGRRAIR</sequence>
<feature type="transmembrane region" description="Helical" evidence="2">
    <location>
        <begin position="202"/>
        <end position="220"/>
    </location>
</feature>
<dbReference type="InterPro" id="IPR012666">
    <property type="entry name" value="CbtA_put"/>
</dbReference>
<keyword evidence="2" id="KW-0812">Transmembrane</keyword>
<feature type="compositionally biased region" description="Basic and acidic residues" evidence="1">
    <location>
        <begin position="58"/>
        <end position="87"/>
    </location>
</feature>
<evidence type="ECO:0000256" key="2">
    <source>
        <dbReference type="SAM" id="Phobius"/>
    </source>
</evidence>
<feature type="region of interest" description="Disordered" evidence="1">
    <location>
        <begin position="57"/>
        <end position="87"/>
    </location>
</feature>
<feature type="transmembrane region" description="Helical" evidence="2">
    <location>
        <begin position="240"/>
        <end position="260"/>
    </location>
</feature>
<protein>
    <submittedName>
        <fullName evidence="3">CbtA family protein</fullName>
    </submittedName>
</protein>
<keyword evidence="4" id="KW-1185">Reference proteome</keyword>